<feature type="transmembrane region" description="Helical" evidence="2">
    <location>
        <begin position="371"/>
        <end position="390"/>
    </location>
</feature>
<evidence type="ECO:0000256" key="2">
    <source>
        <dbReference type="SAM" id="Phobius"/>
    </source>
</evidence>
<protein>
    <submittedName>
        <fullName evidence="3">Uncharacterized protein</fullName>
    </submittedName>
</protein>
<evidence type="ECO:0000256" key="1">
    <source>
        <dbReference type="SAM" id="MobiDB-lite"/>
    </source>
</evidence>
<keyword evidence="2" id="KW-0812">Transmembrane</keyword>
<keyword evidence="2" id="KW-0472">Membrane</keyword>
<keyword evidence="4" id="KW-1185">Reference proteome</keyword>
<evidence type="ECO:0000313" key="3">
    <source>
        <dbReference type="EMBL" id="QKM71743.1"/>
    </source>
</evidence>
<feature type="compositionally biased region" description="Pro residues" evidence="1">
    <location>
        <begin position="1"/>
        <end position="17"/>
    </location>
</feature>
<feature type="transmembrane region" description="Helical" evidence="2">
    <location>
        <begin position="333"/>
        <end position="359"/>
    </location>
</feature>
<dbReference type="EMBL" id="CP029159">
    <property type="protein sequence ID" value="QKM71743.1"/>
    <property type="molecule type" value="Genomic_DNA"/>
</dbReference>
<feature type="transmembrane region" description="Helical" evidence="2">
    <location>
        <begin position="103"/>
        <end position="123"/>
    </location>
</feature>
<feature type="transmembrane region" description="Helical" evidence="2">
    <location>
        <begin position="213"/>
        <end position="231"/>
    </location>
</feature>
<dbReference type="Proteomes" id="UP000005940">
    <property type="component" value="Chromosome"/>
</dbReference>
<organism evidence="3 4">
    <name type="scientific">Streptomyces tsukubensis (strain DSM 42081 / NBRC 108919 / NRRL 18488 / 9993)</name>
    <dbReference type="NCBI Taxonomy" id="1114943"/>
    <lineage>
        <taxon>Bacteria</taxon>
        <taxon>Bacillati</taxon>
        <taxon>Actinomycetota</taxon>
        <taxon>Actinomycetes</taxon>
        <taxon>Kitasatosporales</taxon>
        <taxon>Streptomycetaceae</taxon>
        <taxon>Streptomyces</taxon>
    </lineage>
</organism>
<feature type="transmembrane region" description="Helical" evidence="2">
    <location>
        <begin position="238"/>
        <end position="258"/>
    </location>
</feature>
<feature type="region of interest" description="Disordered" evidence="1">
    <location>
        <begin position="1"/>
        <end position="20"/>
    </location>
</feature>
<sequence length="506" mass="54305">MDLPAQPPEDAPAPEPGGPGKKRGWAEYWPLALAALPLGLLALAMWFGRHVRPSADEWCFIPDVREDGMWGLVHTFYFTDNGRVANGILVGAYTKFPVAGHQWYGPISGALMILLLWAVVATLLRRTGTRVPRGVPLLAAGMITAVFLFATPNTYKTFYWPAASVSHTLAPVLAAAAAVPLLRARGRRGRIAALVVVVLAGVFMGTLSEEASVVALVVLSGVVLFAGLLLVERYRRPARIWALAGMAGIAIGTIILVTSPGSRNRRSRFGAENVSMLAPESLWGSAKGFAEILGTVVTTWQYVGAVAAGVVIGLLARRDPEAPRVLLPVRPGVLLGLGAAAFLIAGYLCTVITYPVFGAKVVTTERTWNDYLLLWAFLLVAAGAFLGRWLSLRFTAGTTVTAPRRTGTLAVALAAAVCAVTVGSLGSGVLKLGDDMRARAVKWDRQDAYLREGAARGEKVMPYTPTKISRMLEPYSRNGTRAWPAQCAADYYKLDRVTYARTFQGD</sequence>
<feature type="transmembrane region" description="Helical" evidence="2">
    <location>
        <begin position="191"/>
        <end position="207"/>
    </location>
</feature>
<name>A0A7G3UMU3_STRT9</name>
<accession>A0A7G3UMU3</accession>
<reference evidence="3 4" key="1">
    <citation type="journal article" date="2012" name="J. Bacteriol.">
        <title>Draft genome of Streptomyces tsukubaensis NRRL 18488, the producer of the clinically important immunosuppressant tacrolimus (FK506).</title>
        <authorList>
            <person name="Barreiro C."/>
            <person name="Prieto C."/>
            <person name="Sola-Landa A."/>
            <person name="Solera E."/>
            <person name="Martinez-Castro M."/>
            <person name="Perez-Redondo R."/>
            <person name="Garcia-Estrada C."/>
            <person name="Aparicio J.F."/>
            <person name="Fernandez-Martinez L.T."/>
            <person name="Santos-Aberturas J."/>
            <person name="Salehi-Najafabadi Z."/>
            <person name="Rodriguez-Garcia A."/>
            <person name="Tauch A."/>
            <person name="Martin J.F."/>
        </authorList>
    </citation>
    <scope>NUCLEOTIDE SEQUENCE [LARGE SCALE GENOMIC DNA]</scope>
    <source>
        <strain evidence="4">DSM 42081 / NBRC 108919 / NRRL 18488 / 9993</strain>
    </source>
</reference>
<gene>
    <name evidence="3" type="ORF">STSU_020425</name>
</gene>
<dbReference type="AlphaFoldDB" id="A0A7G3UMU3"/>
<dbReference type="Pfam" id="PF19528">
    <property type="entry name" value="DUF6056"/>
    <property type="match status" value="1"/>
</dbReference>
<evidence type="ECO:0000313" key="4">
    <source>
        <dbReference type="Proteomes" id="UP000005940"/>
    </source>
</evidence>
<feature type="transmembrane region" description="Helical" evidence="2">
    <location>
        <begin position="410"/>
        <end position="430"/>
    </location>
</feature>
<dbReference type="InterPro" id="IPR045691">
    <property type="entry name" value="DUF6056"/>
</dbReference>
<feature type="transmembrane region" description="Helical" evidence="2">
    <location>
        <begin position="28"/>
        <end position="48"/>
    </location>
</feature>
<feature type="transmembrane region" description="Helical" evidence="2">
    <location>
        <begin position="135"/>
        <end position="152"/>
    </location>
</feature>
<feature type="transmembrane region" description="Helical" evidence="2">
    <location>
        <begin position="158"/>
        <end position="179"/>
    </location>
</feature>
<keyword evidence="2" id="KW-1133">Transmembrane helix</keyword>
<proteinExistence type="predicted"/>